<proteinExistence type="predicted"/>
<dbReference type="AlphaFoldDB" id="A0A834LU17"/>
<keyword evidence="2" id="KW-1185">Reference proteome</keyword>
<dbReference type="OrthoDB" id="1786794at2759"/>
<evidence type="ECO:0000313" key="1">
    <source>
        <dbReference type="EMBL" id="KAF7146817.1"/>
    </source>
</evidence>
<dbReference type="Proteomes" id="UP000626092">
    <property type="component" value="Unassembled WGS sequence"/>
</dbReference>
<dbReference type="EMBL" id="WJXA01000004">
    <property type="protein sequence ID" value="KAF7146817.1"/>
    <property type="molecule type" value="Genomic_DNA"/>
</dbReference>
<protein>
    <submittedName>
        <fullName evidence="1">Uncharacterized protein</fullName>
    </submittedName>
</protein>
<evidence type="ECO:0000313" key="2">
    <source>
        <dbReference type="Proteomes" id="UP000626092"/>
    </source>
</evidence>
<gene>
    <name evidence="1" type="ORF">RHSIM_Rhsim04G0035700</name>
</gene>
<accession>A0A834LU17</accession>
<sequence>MGSEGSAFTHKLDNFFKRPMPGGIGPSKPLPTITLHTSGLRQKHGQDSQSPLNEECLEFVYNSSQLQYAEARVGENQKQGKDGGFWDNNLVQCDSNICVRASQVHGINLHVDLNPSAVRRNIRSQQLEASVNSEGDDIAEYIIASQEQEQNEIDKEVQKTILAGNSLGIKFGDAGIKRMKKMIENEAKVLKASLKYNSFAPLTRDE</sequence>
<organism evidence="1 2">
    <name type="scientific">Rhododendron simsii</name>
    <name type="common">Sims's rhododendron</name>
    <dbReference type="NCBI Taxonomy" id="118357"/>
    <lineage>
        <taxon>Eukaryota</taxon>
        <taxon>Viridiplantae</taxon>
        <taxon>Streptophyta</taxon>
        <taxon>Embryophyta</taxon>
        <taxon>Tracheophyta</taxon>
        <taxon>Spermatophyta</taxon>
        <taxon>Magnoliopsida</taxon>
        <taxon>eudicotyledons</taxon>
        <taxon>Gunneridae</taxon>
        <taxon>Pentapetalae</taxon>
        <taxon>asterids</taxon>
        <taxon>Ericales</taxon>
        <taxon>Ericaceae</taxon>
        <taxon>Ericoideae</taxon>
        <taxon>Rhodoreae</taxon>
        <taxon>Rhododendron</taxon>
    </lineage>
</organism>
<name>A0A834LU17_RHOSS</name>
<comment type="caution">
    <text evidence="1">The sequence shown here is derived from an EMBL/GenBank/DDBJ whole genome shotgun (WGS) entry which is preliminary data.</text>
</comment>
<reference evidence="1" key="1">
    <citation type="submission" date="2019-11" db="EMBL/GenBank/DDBJ databases">
        <authorList>
            <person name="Liu Y."/>
            <person name="Hou J."/>
            <person name="Li T.-Q."/>
            <person name="Guan C.-H."/>
            <person name="Wu X."/>
            <person name="Wu H.-Z."/>
            <person name="Ling F."/>
            <person name="Zhang R."/>
            <person name="Shi X.-G."/>
            <person name="Ren J.-P."/>
            <person name="Chen E.-F."/>
            <person name="Sun J.-M."/>
        </authorList>
    </citation>
    <scope>NUCLEOTIDE SEQUENCE</scope>
    <source>
        <strain evidence="1">Adult_tree_wgs_1</strain>
        <tissue evidence="1">Leaves</tissue>
    </source>
</reference>